<dbReference type="RefSeq" id="WP_110803155.1">
    <property type="nucleotide sequence ID" value="NZ_JAANCM010000007.1"/>
</dbReference>
<organism evidence="1 2">
    <name type="scientific">Ferranicluibacter rubi</name>
    <dbReference type="NCBI Taxonomy" id="2715133"/>
    <lineage>
        <taxon>Bacteria</taxon>
        <taxon>Pseudomonadati</taxon>
        <taxon>Pseudomonadota</taxon>
        <taxon>Alphaproteobacteria</taxon>
        <taxon>Hyphomicrobiales</taxon>
        <taxon>Rhizobiaceae</taxon>
        <taxon>Ferranicluibacter</taxon>
    </lineage>
</organism>
<gene>
    <name evidence="1" type="ORF">G8E10_14650</name>
</gene>
<comment type="caution">
    <text evidence="1">The sequence shown here is derived from an EMBL/GenBank/DDBJ whole genome shotgun (WGS) entry which is preliminary data.</text>
</comment>
<protein>
    <submittedName>
        <fullName evidence="1">Uncharacterized protein</fullName>
    </submittedName>
</protein>
<evidence type="ECO:0000313" key="1">
    <source>
        <dbReference type="EMBL" id="NHT76971.1"/>
    </source>
</evidence>
<evidence type="ECO:0000313" key="2">
    <source>
        <dbReference type="Proteomes" id="UP001155840"/>
    </source>
</evidence>
<sequence length="60" mass="6739">MVQVFVRTPLVVEDEILIRMDAADYFADEGFDVLEAGTADDALLNDHILKKLMIDVFKAP</sequence>
<dbReference type="Proteomes" id="UP001155840">
    <property type="component" value="Unassembled WGS sequence"/>
</dbReference>
<reference evidence="1" key="1">
    <citation type="submission" date="2020-03" db="EMBL/GenBank/DDBJ databases">
        <title>Ferranicluibacter endophyticum gen. nov., sp. nov., a new genus isolated from Rubus ulmifolius Schott. stem.</title>
        <authorList>
            <person name="Roca-Couso R."/>
            <person name="Flores-Felix J.D."/>
            <person name="Igual J.M."/>
            <person name="Rivas R."/>
        </authorList>
    </citation>
    <scope>NUCLEOTIDE SEQUENCE</scope>
    <source>
        <strain evidence="1">CRRU44</strain>
    </source>
</reference>
<keyword evidence="2" id="KW-1185">Reference proteome</keyword>
<dbReference type="EMBL" id="JAANCM010000007">
    <property type="protein sequence ID" value="NHT76971.1"/>
    <property type="molecule type" value="Genomic_DNA"/>
</dbReference>
<accession>A0AA44CCZ4</accession>
<name>A0AA44CCZ4_9HYPH</name>
<proteinExistence type="predicted"/>
<dbReference type="AlphaFoldDB" id="A0AA44CCZ4"/>
<dbReference type="Gene3D" id="3.40.50.2300">
    <property type="match status" value="1"/>
</dbReference>
<dbReference type="SUPFAM" id="SSF52172">
    <property type="entry name" value="CheY-like"/>
    <property type="match status" value="1"/>
</dbReference>
<dbReference type="InterPro" id="IPR011006">
    <property type="entry name" value="CheY-like_superfamily"/>
</dbReference>